<gene>
    <name evidence="1" type="ORF">F7310_04535</name>
</gene>
<sequence>MNNTDANSEILEVIDLDGESNSSISIYLEDFPDIDSEYIYSIYEKIYKKVSCDRTYYRDELSKFIFCYSFYKFMYDYVCADIFGDFKIDIEKYYNLGWVEKFLDYFDDNKNNYKNIYFNNSSKIDFSNAKNIAVSVYNYIEQLQDQHSNEGINIYYLYKQFHIGIMFPKKPFLIKKDENFFHIIENIYVNFLSGDIYKGYSNKDIIRNEFDTENLFPNIQMYENKFKSITNETLLKSLFHRYNLLNTIKSIHDRYIFISNNESKNYDYMSESEEFLIQQNIIDVVANIFKFAKELYSSNPIEATFDFNFARELYLKNPFGSKRIKDLKDIIRILSDNIDIINPATRLFWEERYGVGEISTGKYYNLMQKKSVYKDVRESFSTNYEKKAYKEFLSKNSNAIIETWTDEYSLLYILDVVIICKLFGLNIPNDIKFANLLNTENEIKIDRHIFKINIRLNDEYLLWLAYHIKYLTFDEVIR</sequence>
<evidence type="ECO:0000313" key="2">
    <source>
        <dbReference type="Proteomes" id="UP000184222"/>
    </source>
</evidence>
<keyword evidence="2" id="KW-1185">Reference proteome</keyword>
<dbReference type="RefSeq" id="WP_072712118.1">
    <property type="nucleotide sequence ID" value="NZ_CP016796.1"/>
</dbReference>
<dbReference type="EMBL" id="CP016796">
    <property type="protein sequence ID" value="API86669.1"/>
    <property type="molecule type" value="Genomic_DNA"/>
</dbReference>
<dbReference type="KEGG" id="frx:F7310_04535"/>
<reference evidence="1 2" key="1">
    <citation type="journal article" date="2016" name="Appl. Environ. Microbiol.">
        <title>Whole genome relationships among Francisella bacteria of diverse origin define new species and provide specific regions for detection.</title>
        <authorList>
            <person name="Challacombe J.F."/>
            <person name="Petersen J.M."/>
            <person name="Gallegos-Graves V."/>
            <person name="Hodge D."/>
            <person name="Pillai S."/>
            <person name="Kuske C.R."/>
        </authorList>
    </citation>
    <scope>NUCLEOTIDE SEQUENCE [LARGE SCALE GENOMIC DNA]</scope>
    <source>
        <strain evidence="2">TX07-7310</strain>
    </source>
</reference>
<name>A0A1L4BS45_9GAMM</name>
<dbReference type="AlphaFoldDB" id="A0A1L4BS45"/>
<protein>
    <submittedName>
        <fullName evidence="1">Uncharacterized protein</fullName>
    </submittedName>
</protein>
<dbReference type="STRING" id="573570.F7310_04535"/>
<organism evidence="1 2">
    <name type="scientific">Francisella uliginis</name>
    <dbReference type="NCBI Taxonomy" id="573570"/>
    <lineage>
        <taxon>Bacteria</taxon>
        <taxon>Pseudomonadati</taxon>
        <taxon>Pseudomonadota</taxon>
        <taxon>Gammaproteobacteria</taxon>
        <taxon>Thiotrichales</taxon>
        <taxon>Francisellaceae</taxon>
        <taxon>Francisella</taxon>
    </lineage>
</organism>
<proteinExistence type="predicted"/>
<evidence type="ECO:0000313" key="1">
    <source>
        <dbReference type="EMBL" id="API86669.1"/>
    </source>
</evidence>
<dbReference type="Proteomes" id="UP000184222">
    <property type="component" value="Chromosome"/>
</dbReference>
<accession>A0A1L4BS45</accession>